<protein>
    <submittedName>
        <fullName evidence="2">Uncharacterized protein</fullName>
    </submittedName>
</protein>
<reference evidence="2" key="1">
    <citation type="submission" date="2023-03" db="EMBL/GenBank/DDBJ databases">
        <title>Massive genome expansion in bonnet fungi (Mycena s.s.) driven by repeated elements and novel gene families across ecological guilds.</title>
        <authorList>
            <consortium name="Lawrence Berkeley National Laboratory"/>
            <person name="Harder C.B."/>
            <person name="Miyauchi S."/>
            <person name="Viragh M."/>
            <person name="Kuo A."/>
            <person name="Thoen E."/>
            <person name="Andreopoulos B."/>
            <person name="Lu D."/>
            <person name="Skrede I."/>
            <person name="Drula E."/>
            <person name="Henrissat B."/>
            <person name="Morin E."/>
            <person name="Kohler A."/>
            <person name="Barry K."/>
            <person name="LaButti K."/>
            <person name="Morin E."/>
            <person name="Salamov A."/>
            <person name="Lipzen A."/>
            <person name="Mereny Z."/>
            <person name="Hegedus B."/>
            <person name="Baldrian P."/>
            <person name="Stursova M."/>
            <person name="Weitz H."/>
            <person name="Taylor A."/>
            <person name="Grigoriev I.V."/>
            <person name="Nagy L.G."/>
            <person name="Martin F."/>
            <person name="Kauserud H."/>
        </authorList>
    </citation>
    <scope>NUCLEOTIDE SEQUENCE</scope>
    <source>
        <strain evidence="2">CBHHK002</strain>
    </source>
</reference>
<feature type="compositionally biased region" description="Basic residues" evidence="1">
    <location>
        <begin position="1"/>
        <end position="11"/>
    </location>
</feature>
<evidence type="ECO:0000256" key="1">
    <source>
        <dbReference type="SAM" id="MobiDB-lite"/>
    </source>
</evidence>
<gene>
    <name evidence="2" type="ORF">DFH08DRAFT_243468</name>
</gene>
<dbReference type="AlphaFoldDB" id="A0AAD7ENF5"/>
<feature type="region of interest" description="Disordered" evidence="1">
    <location>
        <begin position="1"/>
        <end position="20"/>
    </location>
</feature>
<sequence length="202" mass="22609">MHGSRCGHRRPTQGGSDIGMTYSYPRQWRARSSCGTTTAYNNLRFAAFGKKDIPFLPPTELRPQLQLSCTTGKQRCGGLAFMPRNHPPRVSLVAWCLGARSLRFNHKKLIQSPDTPRILIVCTRGGMKLGHIPANTELKSARAVFCGSPVEVSRREARLVASFLDPPEYTSRVTDRSFIPAGRCVPRGHLWAQMTMWRSTLL</sequence>
<accession>A0AAD7ENF5</accession>
<name>A0AAD7ENF5_9AGAR</name>
<proteinExistence type="predicted"/>
<evidence type="ECO:0000313" key="3">
    <source>
        <dbReference type="Proteomes" id="UP001218218"/>
    </source>
</evidence>
<evidence type="ECO:0000313" key="2">
    <source>
        <dbReference type="EMBL" id="KAJ7340659.1"/>
    </source>
</evidence>
<keyword evidence="3" id="KW-1185">Reference proteome</keyword>
<dbReference type="EMBL" id="JARIHO010000026">
    <property type="protein sequence ID" value="KAJ7340659.1"/>
    <property type="molecule type" value="Genomic_DNA"/>
</dbReference>
<organism evidence="2 3">
    <name type="scientific">Mycena albidolilacea</name>
    <dbReference type="NCBI Taxonomy" id="1033008"/>
    <lineage>
        <taxon>Eukaryota</taxon>
        <taxon>Fungi</taxon>
        <taxon>Dikarya</taxon>
        <taxon>Basidiomycota</taxon>
        <taxon>Agaricomycotina</taxon>
        <taxon>Agaricomycetes</taxon>
        <taxon>Agaricomycetidae</taxon>
        <taxon>Agaricales</taxon>
        <taxon>Marasmiineae</taxon>
        <taxon>Mycenaceae</taxon>
        <taxon>Mycena</taxon>
    </lineage>
</organism>
<comment type="caution">
    <text evidence="2">The sequence shown here is derived from an EMBL/GenBank/DDBJ whole genome shotgun (WGS) entry which is preliminary data.</text>
</comment>
<dbReference type="Proteomes" id="UP001218218">
    <property type="component" value="Unassembled WGS sequence"/>
</dbReference>